<dbReference type="Gene3D" id="1.25.10.10">
    <property type="entry name" value="Leucine-rich Repeat Variant"/>
    <property type="match status" value="1"/>
</dbReference>
<protein>
    <submittedName>
        <fullName evidence="1">Rap1 GTPase-GDP dissociation stimulator 1-A</fullName>
    </submittedName>
</protein>
<dbReference type="EMBL" id="BGZK01000491">
    <property type="protein sequence ID" value="GBP46908.1"/>
    <property type="molecule type" value="Genomic_DNA"/>
</dbReference>
<name>A0A4C1W6B8_EUMVA</name>
<accession>A0A4C1W6B8</accession>
<sequence length="444" mass="48600">MSEAAIEAGIIDRVLRILELELVKEDMDDDMASTALSILDSVKTLLAKEGGVQLVCSRLELLLGQQAAGELNADDSEVDNIMKQACDLLIIVLTGDDAMDLLYNNGVGEVYLTMVQWLDSGNSSLLTTAVLAIGNFARKDAYCIHMMNDHIYEKLLDIFEVYHNFAVKTIKNPNEAHPIDTGTLTKVQHAVLSALRNLSVPAANKRAAAAGGRAMTLFLAALPHVKDHHVAYKLLAAIRMLVDGQESVARQFASNHSALTAAAMWGAAVEHAGAAGEAPRLLAWTVRQLRHTNACQDIMQVDGCISCLVNMLVSSHSVMQNEAILSLTLLAIDVFNNKTPQTEHPPMFNYEKNFMTQLEKSEIGKHVSLLIDSNCAKMPIEVAENLLAFLDITAKKNELAHEYRNAKVHESLQKLTDSRHDFSDSLIDCAKVVASMISDTDKLQ</sequence>
<dbReference type="InterPro" id="IPR016024">
    <property type="entry name" value="ARM-type_fold"/>
</dbReference>
<proteinExistence type="predicted"/>
<dbReference type="Proteomes" id="UP000299102">
    <property type="component" value="Unassembled WGS sequence"/>
</dbReference>
<comment type="caution">
    <text evidence="1">The sequence shown here is derived from an EMBL/GenBank/DDBJ whole genome shotgun (WGS) entry which is preliminary data.</text>
</comment>
<dbReference type="InterPro" id="IPR011989">
    <property type="entry name" value="ARM-like"/>
</dbReference>
<dbReference type="STRING" id="151549.A0A4C1W6B8"/>
<organism evidence="1 2">
    <name type="scientific">Eumeta variegata</name>
    <name type="common">Bagworm moth</name>
    <name type="synonym">Eumeta japonica</name>
    <dbReference type="NCBI Taxonomy" id="151549"/>
    <lineage>
        <taxon>Eukaryota</taxon>
        <taxon>Metazoa</taxon>
        <taxon>Ecdysozoa</taxon>
        <taxon>Arthropoda</taxon>
        <taxon>Hexapoda</taxon>
        <taxon>Insecta</taxon>
        <taxon>Pterygota</taxon>
        <taxon>Neoptera</taxon>
        <taxon>Endopterygota</taxon>
        <taxon>Lepidoptera</taxon>
        <taxon>Glossata</taxon>
        <taxon>Ditrysia</taxon>
        <taxon>Tineoidea</taxon>
        <taxon>Psychidae</taxon>
        <taxon>Oiketicinae</taxon>
        <taxon>Eumeta</taxon>
    </lineage>
</organism>
<evidence type="ECO:0000313" key="1">
    <source>
        <dbReference type="EMBL" id="GBP46908.1"/>
    </source>
</evidence>
<dbReference type="OrthoDB" id="26149at2759"/>
<dbReference type="GO" id="GO:0005085">
    <property type="term" value="F:guanyl-nucleotide exchange factor activity"/>
    <property type="evidence" value="ECO:0007669"/>
    <property type="project" value="InterPro"/>
</dbReference>
<reference evidence="1 2" key="1">
    <citation type="journal article" date="2019" name="Commun. Biol.">
        <title>The bagworm genome reveals a unique fibroin gene that provides high tensile strength.</title>
        <authorList>
            <person name="Kono N."/>
            <person name="Nakamura H."/>
            <person name="Ohtoshi R."/>
            <person name="Tomita M."/>
            <person name="Numata K."/>
            <person name="Arakawa K."/>
        </authorList>
    </citation>
    <scope>NUCLEOTIDE SEQUENCE [LARGE SCALE GENOMIC DNA]</scope>
</reference>
<keyword evidence="2" id="KW-1185">Reference proteome</keyword>
<dbReference type="SUPFAM" id="SSF48371">
    <property type="entry name" value="ARM repeat"/>
    <property type="match status" value="2"/>
</dbReference>
<dbReference type="InterPro" id="IPR040144">
    <property type="entry name" value="RAP1GDS1"/>
</dbReference>
<dbReference type="AlphaFoldDB" id="A0A4C1W6B8"/>
<dbReference type="PANTHER" id="PTHR10957">
    <property type="entry name" value="RAP1 GTPASE-GDP DISSOCIATION STIMULATOR 1"/>
    <property type="match status" value="1"/>
</dbReference>
<gene>
    <name evidence="1" type="primary">rap1gds1-a</name>
    <name evidence="1" type="ORF">EVAR_37812_1</name>
</gene>
<evidence type="ECO:0000313" key="2">
    <source>
        <dbReference type="Proteomes" id="UP000299102"/>
    </source>
</evidence>